<feature type="domain" description="Glycoside hydrolase family 31 TIM barrel" evidence="8">
    <location>
        <begin position="274"/>
        <end position="617"/>
    </location>
</feature>
<dbReference type="PROSITE" id="PS00129">
    <property type="entry name" value="GLYCOSYL_HYDROL_F31_1"/>
    <property type="match status" value="1"/>
</dbReference>
<evidence type="ECO:0000256" key="2">
    <source>
        <dbReference type="ARBA" id="ARBA00022801"/>
    </source>
</evidence>
<dbReference type="CDD" id="cd06602">
    <property type="entry name" value="GH31_MGAM_SI_GAA"/>
    <property type="match status" value="1"/>
</dbReference>
<dbReference type="InterPro" id="IPR017853">
    <property type="entry name" value="GH"/>
</dbReference>
<dbReference type="Gene3D" id="2.60.40.1760">
    <property type="entry name" value="glycosyl hydrolase (family 31)"/>
    <property type="match status" value="1"/>
</dbReference>
<dbReference type="PANTHER" id="PTHR22762:SF133">
    <property type="entry name" value="P-TYPE DOMAIN-CONTAINING PROTEIN"/>
    <property type="match status" value="1"/>
</dbReference>
<evidence type="ECO:0000256" key="4">
    <source>
        <dbReference type="ARBA" id="ARBA00023295"/>
    </source>
</evidence>
<evidence type="ECO:0000259" key="10">
    <source>
        <dbReference type="Pfam" id="PF21365"/>
    </source>
</evidence>
<dbReference type="Gene3D" id="3.20.20.80">
    <property type="entry name" value="Glycosidases"/>
    <property type="match status" value="1"/>
</dbReference>
<feature type="signal peptide" evidence="7">
    <location>
        <begin position="1"/>
        <end position="19"/>
    </location>
</feature>
<dbReference type="EMBL" id="CAJZBQ010000012">
    <property type="protein sequence ID" value="CAG9314471.1"/>
    <property type="molecule type" value="Genomic_DNA"/>
</dbReference>
<dbReference type="InterPro" id="IPR048395">
    <property type="entry name" value="Glyco_hydro_31_C"/>
</dbReference>
<dbReference type="PANTHER" id="PTHR22762">
    <property type="entry name" value="ALPHA-GLUCOSIDASE"/>
    <property type="match status" value="1"/>
</dbReference>
<feature type="domain" description="Glycoside hydrolase family 31 N-terminal" evidence="9">
    <location>
        <begin position="165"/>
        <end position="231"/>
    </location>
</feature>
<dbReference type="Pfam" id="PF01055">
    <property type="entry name" value="Glyco_hydro_31_2nd"/>
    <property type="match status" value="1"/>
</dbReference>
<evidence type="ECO:0000256" key="1">
    <source>
        <dbReference type="ARBA" id="ARBA00007806"/>
    </source>
</evidence>
<keyword evidence="3" id="KW-0325">Glycoprotein</keyword>
<dbReference type="GO" id="GO:0005975">
    <property type="term" value="P:carbohydrate metabolic process"/>
    <property type="evidence" value="ECO:0007669"/>
    <property type="project" value="InterPro"/>
</dbReference>
<dbReference type="Pfam" id="PF13802">
    <property type="entry name" value="Gal_mutarotas_2"/>
    <property type="match status" value="1"/>
</dbReference>
<evidence type="ECO:0000259" key="9">
    <source>
        <dbReference type="Pfam" id="PF13802"/>
    </source>
</evidence>
<dbReference type="AlphaFoldDB" id="A0AAU9IYA6"/>
<evidence type="ECO:0000256" key="7">
    <source>
        <dbReference type="SAM" id="SignalP"/>
    </source>
</evidence>
<dbReference type="SUPFAM" id="SSF51011">
    <property type="entry name" value="Glycosyl hydrolase domain"/>
    <property type="match status" value="1"/>
</dbReference>
<evidence type="ECO:0000256" key="3">
    <source>
        <dbReference type="ARBA" id="ARBA00023180"/>
    </source>
</evidence>
<dbReference type="GO" id="GO:0004553">
    <property type="term" value="F:hydrolase activity, hydrolyzing O-glycosyl compounds"/>
    <property type="evidence" value="ECO:0007669"/>
    <property type="project" value="InterPro"/>
</dbReference>
<evidence type="ECO:0000313" key="12">
    <source>
        <dbReference type="Proteomes" id="UP001162131"/>
    </source>
</evidence>
<proteinExistence type="inferred from homology"/>
<dbReference type="InterPro" id="IPR025887">
    <property type="entry name" value="Glyco_hydro_31_N_dom"/>
</dbReference>
<dbReference type="Pfam" id="PF21365">
    <property type="entry name" value="Glyco_hydro_31_3rd"/>
    <property type="match status" value="1"/>
</dbReference>
<gene>
    <name evidence="11" type="ORF">BSTOLATCC_MIC11474</name>
</gene>
<dbReference type="SUPFAM" id="SSF74650">
    <property type="entry name" value="Galactose mutarotase-like"/>
    <property type="match status" value="1"/>
</dbReference>
<evidence type="ECO:0000256" key="6">
    <source>
        <dbReference type="RuleBase" id="RU361185"/>
    </source>
</evidence>
<feature type="domain" description="Glycosyl hydrolase family 31 C-terminal" evidence="10">
    <location>
        <begin position="634"/>
        <end position="721"/>
    </location>
</feature>
<dbReference type="Gene3D" id="2.60.40.1180">
    <property type="entry name" value="Golgi alpha-mannosidase II"/>
    <property type="match status" value="2"/>
</dbReference>
<dbReference type="InterPro" id="IPR013780">
    <property type="entry name" value="Glyco_hydro_b"/>
</dbReference>
<dbReference type="InterPro" id="IPR011013">
    <property type="entry name" value="Gal_mutarotase_sf_dom"/>
</dbReference>
<keyword evidence="2 6" id="KW-0378">Hydrolase</keyword>
<dbReference type="GO" id="GO:0030246">
    <property type="term" value="F:carbohydrate binding"/>
    <property type="evidence" value="ECO:0007669"/>
    <property type="project" value="InterPro"/>
</dbReference>
<organism evidence="11 12">
    <name type="scientific">Blepharisma stoltei</name>
    <dbReference type="NCBI Taxonomy" id="1481888"/>
    <lineage>
        <taxon>Eukaryota</taxon>
        <taxon>Sar</taxon>
        <taxon>Alveolata</taxon>
        <taxon>Ciliophora</taxon>
        <taxon>Postciliodesmatophora</taxon>
        <taxon>Heterotrichea</taxon>
        <taxon>Heterotrichida</taxon>
        <taxon>Blepharismidae</taxon>
        <taxon>Blepharisma</taxon>
    </lineage>
</organism>
<evidence type="ECO:0000313" key="11">
    <source>
        <dbReference type="EMBL" id="CAG9314471.1"/>
    </source>
</evidence>
<dbReference type="CDD" id="cd14752">
    <property type="entry name" value="GH31_N"/>
    <property type="match status" value="1"/>
</dbReference>
<dbReference type="InterPro" id="IPR030458">
    <property type="entry name" value="Glyco_hydro_31_AS"/>
</dbReference>
<keyword evidence="12" id="KW-1185">Reference proteome</keyword>
<keyword evidence="7" id="KW-0732">Signal</keyword>
<keyword evidence="4 6" id="KW-0326">Glycosidase</keyword>
<dbReference type="Proteomes" id="UP001162131">
    <property type="component" value="Unassembled WGS sequence"/>
</dbReference>
<dbReference type="InterPro" id="IPR000322">
    <property type="entry name" value="Glyco_hydro_31_TIM"/>
</dbReference>
<name>A0AAU9IYA6_9CILI</name>
<feature type="chain" id="PRO_5043583319" description="Maltase" evidence="7">
    <location>
        <begin position="20"/>
        <end position="874"/>
    </location>
</feature>
<protein>
    <recommendedName>
        <fullName evidence="5">Maltase</fullName>
    </recommendedName>
</protein>
<dbReference type="SUPFAM" id="SSF51445">
    <property type="entry name" value="(Trans)glycosidases"/>
    <property type="match status" value="1"/>
</dbReference>
<accession>A0AAU9IYA6</accession>
<comment type="caution">
    <text evidence="11">The sequence shown here is derived from an EMBL/GenBank/DDBJ whole genome shotgun (WGS) entry which is preliminary data.</text>
</comment>
<comment type="similarity">
    <text evidence="1 6">Belongs to the glycosyl hydrolase 31 family.</text>
</comment>
<reference evidence="11" key="1">
    <citation type="submission" date="2021-09" db="EMBL/GenBank/DDBJ databases">
        <authorList>
            <consortium name="AG Swart"/>
            <person name="Singh M."/>
            <person name="Singh A."/>
            <person name="Seah K."/>
            <person name="Emmerich C."/>
        </authorList>
    </citation>
    <scope>NUCLEOTIDE SEQUENCE</scope>
    <source>
        <strain evidence="11">ATCC30299</strain>
    </source>
</reference>
<evidence type="ECO:0000259" key="8">
    <source>
        <dbReference type="Pfam" id="PF01055"/>
    </source>
</evidence>
<sequence>MAKTKVAFLCLVLLSFSYASNDYGFSEEEVSAFTNPYVVTSVVSNTGGVTVQAQYQAPADLETPASEQIITNLAITIQYDNPYRVRFTMTDANNARWQVPNAIPSYTPSGAGSFYSLAPIVVGQPLSIKITRTTDNKVVFFLNPSQPFGYNNQDIGFANWLGYPIKVMGLGERISSFVLAQGSYTLYARDRGSPIDTGDTPDSNMYSSQPFYLAVDNQLAAHGGLFLNSNAMTAFVGSNFVGFRTTGGIIDFFLFIGPQPADVINQYHDLIGYPTLVPWWGLGWHQCRYGFQNISVVSSVTTSYTTYNLPLDAMWIDIDYMNQYQDFTLDPVNFPQASFTTWVTNLKAANKHFVPIVDAGIAQSAGYSVYNSGLNPNVYITSAYKNVPTTGVVWPGVSVFVDWFNPNANAFWTGQLTKFNTLTSFSGIWIDMNEASNFVNGEPGHPPSQITNLTMPYTPGQDVNDNSIDVASIHYGGILEYNVHSLFGFGETMATYQYFKGLNLRPFIITRSSFVGTGRYAGKWTGDNFSQWSFLAYSITGLFDLGMFGIPFAGADICGFQGNTNEELCSRWMQLGTLYPFSRNHNAKGSVDQYPWSFGSTLLQTSNIAIRTKYSLLLHFATGMFRVSLMGGMHFRPAFFDYPNDINLLNNATSHFMLGEGLIVHPCLWPGVTGSTSYFPYDLWYDFYQGTYMQLNYYNSAYLNMTLPGPIPIHIKGGYIVPTLDNSNTALDTISLRKSPITLVVALNGAFQADGHAVFDDGLSINSLSGNLYTMINYHYQYVNATTDTLIIQPTISGYTRANGEFPYISNIIIYGCVEGIRNVFYTTTAFSGQLNPVFLLWNPNTSVCKIILSSSRQLVLPDMAGQLTINFYL</sequence>
<evidence type="ECO:0000256" key="5">
    <source>
        <dbReference type="ARBA" id="ARBA00041343"/>
    </source>
</evidence>